<dbReference type="PROSITE" id="PS50893">
    <property type="entry name" value="ABC_TRANSPORTER_2"/>
    <property type="match status" value="1"/>
</dbReference>
<dbReference type="GO" id="GO:0005524">
    <property type="term" value="F:ATP binding"/>
    <property type="evidence" value="ECO:0007669"/>
    <property type="project" value="UniProtKB-KW"/>
</dbReference>
<dbReference type="InterPro" id="IPR003593">
    <property type="entry name" value="AAA+_ATPase"/>
</dbReference>
<dbReference type="GO" id="GO:0005886">
    <property type="term" value="C:plasma membrane"/>
    <property type="evidence" value="ECO:0007669"/>
    <property type="project" value="TreeGrafter"/>
</dbReference>
<protein>
    <recommendedName>
        <fullName evidence="4">ABC transporter domain-containing protein</fullName>
    </recommendedName>
</protein>
<keyword evidence="2" id="KW-0547">Nucleotide-binding</keyword>
<dbReference type="AlphaFoldDB" id="A0A098BSR3"/>
<dbReference type="InterPro" id="IPR003439">
    <property type="entry name" value="ABC_transporter-like_ATP-bd"/>
</dbReference>
<keyword evidence="3" id="KW-0067">ATP-binding</keyword>
<dbReference type="EMBL" id="CCSD01000097">
    <property type="protein sequence ID" value="CDZ91260.1"/>
    <property type="molecule type" value="Genomic_DNA"/>
</dbReference>
<dbReference type="OrthoDB" id="9802264at2"/>
<dbReference type="InterPro" id="IPR017911">
    <property type="entry name" value="MacB-like_ATP-bd"/>
</dbReference>
<dbReference type="PANTHER" id="PTHR24220:SF685">
    <property type="entry name" value="ABC TRANSPORTER RELATED"/>
    <property type="match status" value="1"/>
</dbReference>
<gene>
    <name evidence="5" type="ORF">RHRU231_820030</name>
</gene>
<feature type="domain" description="ABC transporter" evidence="4">
    <location>
        <begin position="3"/>
        <end position="218"/>
    </location>
</feature>
<dbReference type="PROSITE" id="PS00211">
    <property type="entry name" value="ABC_TRANSPORTER_1"/>
    <property type="match status" value="1"/>
</dbReference>
<dbReference type="SUPFAM" id="SSF52540">
    <property type="entry name" value="P-loop containing nucleoside triphosphate hydrolases"/>
    <property type="match status" value="1"/>
</dbReference>
<dbReference type="RefSeq" id="WP_040274446.1">
    <property type="nucleotide sequence ID" value="NZ_CP129899.1"/>
</dbReference>
<dbReference type="SMART" id="SM00382">
    <property type="entry name" value="AAA"/>
    <property type="match status" value="1"/>
</dbReference>
<name>A0A098BSR3_9NOCA</name>
<keyword evidence="1" id="KW-0813">Transport</keyword>
<proteinExistence type="predicted"/>
<evidence type="ECO:0000313" key="5">
    <source>
        <dbReference type="EMBL" id="CDZ91260.1"/>
    </source>
</evidence>
<dbReference type="InterPro" id="IPR027417">
    <property type="entry name" value="P-loop_NTPase"/>
</dbReference>
<dbReference type="CDD" id="cd03255">
    <property type="entry name" value="ABC_MJ0796_LolCDE_FtsE"/>
    <property type="match status" value="1"/>
</dbReference>
<dbReference type="Pfam" id="PF00005">
    <property type="entry name" value="ABC_tran"/>
    <property type="match status" value="1"/>
</dbReference>
<reference evidence="5 6" key="1">
    <citation type="journal article" date="2014" name="Genome Announc.">
        <title>Draft Genome Sequence of Propane- and Butane-Oxidizing Actinobacterium Rhodococcus ruber IEGM 231.</title>
        <authorList>
            <person name="Ivshina I.B."/>
            <person name="Kuyukina M.S."/>
            <person name="Krivoruchko A.V."/>
            <person name="Barbe V."/>
            <person name="Fischer C."/>
        </authorList>
    </citation>
    <scope>NUCLEOTIDE SEQUENCE [LARGE SCALE GENOMIC DNA]</scope>
</reference>
<dbReference type="GO" id="GO:0022857">
    <property type="term" value="F:transmembrane transporter activity"/>
    <property type="evidence" value="ECO:0007669"/>
    <property type="project" value="TreeGrafter"/>
</dbReference>
<dbReference type="PANTHER" id="PTHR24220">
    <property type="entry name" value="IMPORT ATP-BINDING PROTEIN"/>
    <property type="match status" value="1"/>
</dbReference>
<sequence length="220" mass="23694">MSVRLTDIVLTYPDGDATLRVLDGLNFHAEAGETVAVTGPSGSGKSSLLAVAGLLTVPDSGRVVLDGVDTTDLDAATRTRLRRDRIGFVFQQANLLPSLTATEQLALVAHLSGRRIDRARARDLLAAVGLTQQADRRPHQLSGGQRQRVAIARSLVNDPAVLLVDEPTSALDADRSREIVELLECTARERDVAVVMVTHDREALRAGTRLREFALDKTSA</sequence>
<dbReference type="Proteomes" id="UP000042997">
    <property type="component" value="Unassembled WGS sequence"/>
</dbReference>
<dbReference type="GO" id="GO:0016887">
    <property type="term" value="F:ATP hydrolysis activity"/>
    <property type="evidence" value="ECO:0007669"/>
    <property type="project" value="InterPro"/>
</dbReference>
<dbReference type="InterPro" id="IPR017871">
    <property type="entry name" value="ABC_transporter-like_CS"/>
</dbReference>
<evidence type="ECO:0000256" key="2">
    <source>
        <dbReference type="ARBA" id="ARBA00022741"/>
    </source>
</evidence>
<dbReference type="InterPro" id="IPR015854">
    <property type="entry name" value="ABC_transpr_LolD-like"/>
</dbReference>
<evidence type="ECO:0000313" key="6">
    <source>
        <dbReference type="Proteomes" id="UP000042997"/>
    </source>
</evidence>
<evidence type="ECO:0000259" key="4">
    <source>
        <dbReference type="PROSITE" id="PS50893"/>
    </source>
</evidence>
<accession>A0A098BSR3</accession>
<dbReference type="eggNOG" id="COG1136">
    <property type="taxonomic scope" value="Bacteria"/>
</dbReference>
<organism evidence="5 6">
    <name type="scientific">Rhodococcus ruber</name>
    <dbReference type="NCBI Taxonomy" id="1830"/>
    <lineage>
        <taxon>Bacteria</taxon>
        <taxon>Bacillati</taxon>
        <taxon>Actinomycetota</taxon>
        <taxon>Actinomycetes</taxon>
        <taxon>Mycobacteriales</taxon>
        <taxon>Nocardiaceae</taxon>
        <taxon>Rhodococcus</taxon>
    </lineage>
</organism>
<dbReference type="Gene3D" id="3.40.50.300">
    <property type="entry name" value="P-loop containing nucleotide triphosphate hydrolases"/>
    <property type="match status" value="1"/>
</dbReference>
<evidence type="ECO:0000256" key="3">
    <source>
        <dbReference type="ARBA" id="ARBA00022840"/>
    </source>
</evidence>
<evidence type="ECO:0000256" key="1">
    <source>
        <dbReference type="ARBA" id="ARBA00022448"/>
    </source>
</evidence>